<dbReference type="EnsemblPlants" id="OB09G10370.1">
    <property type="protein sequence ID" value="OB09G10370.1"/>
    <property type="gene ID" value="OB09G10370"/>
</dbReference>
<protein>
    <submittedName>
        <fullName evidence="4">Uncharacterized protein</fullName>
    </submittedName>
</protein>
<evidence type="ECO:0000256" key="1">
    <source>
        <dbReference type="ARBA" id="ARBA00022723"/>
    </source>
</evidence>
<keyword evidence="1" id="KW-0479">Metal-binding</keyword>
<sequence length="107" mass="11578">MGPTHQIHLLPFTRCTQSSLTSSHAVVADLLCLRQLPNCFENYCAGLVPSFNASLPNDAEVHGGFLELSVVDERYIVWIPDGVALDHVAPLLCAGVTVYCLMPSRPG</sequence>
<evidence type="ECO:0000313" key="4">
    <source>
        <dbReference type="EnsemblPlants" id="OB09G10370.1"/>
    </source>
</evidence>
<reference evidence="4" key="1">
    <citation type="journal article" date="2013" name="Nat. Commun.">
        <title>Whole-genome sequencing of Oryza brachyantha reveals mechanisms underlying Oryza genome evolution.</title>
        <authorList>
            <person name="Chen J."/>
            <person name="Huang Q."/>
            <person name="Gao D."/>
            <person name="Wang J."/>
            <person name="Lang Y."/>
            <person name="Liu T."/>
            <person name="Li B."/>
            <person name="Bai Z."/>
            <person name="Luis Goicoechea J."/>
            <person name="Liang C."/>
            <person name="Chen C."/>
            <person name="Zhang W."/>
            <person name="Sun S."/>
            <person name="Liao Y."/>
            <person name="Zhang X."/>
            <person name="Yang L."/>
            <person name="Song C."/>
            <person name="Wang M."/>
            <person name="Shi J."/>
            <person name="Liu G."/>
            <person name="Liu J."/>
            <person name="Zhou H."/>
            <person name="Zhou W."/>
            <person name="Yu Q."/>
            <person name="An N."/>
            <person name="Chen Y."/>
            <person name="Cai Q."/>
            <person name="Wang B."/>
            <person name="Liu B."/>
            <person name="Min J."/>
            <person name="Huang Y."/>
            <person name="Wu H."/>
            <person name="Li Z."/>
            <person name="Zhang Y."/>
            <person name="Yin Y."/>
            <person name="Song W."/>
            <person name="Jiang J."/>
            <person name="Jackson S.A."/>
            <person name="Wing R.A."/>
            <person name="Wang J."/>
            <person name="Chen M."/>
        </authorList>
    </citation>
    <scope>NUCLEOTIDE SEQUENCE [LARGE SCALE GENOMIC DNA]</scope>
    <source>
        <strain evidence="4">cv. IRGC 101232</strain>
    </source>
</reference>
<dbReference type="InterPro" id="IPR047109">
    <property type="entry name" value="CAD-like"/>
</dbReference>
<dbReference type="Gene3D" id="3.90.180.10">
    <property type="entry name" value="Medium-chain alcohol dehydrogenases, catalytic domain"/>
    <property type="match status" value="1"/>
</dbReference>
<dbReference type="GO" id="GO:0016616">
    <property type="term" value="F:oxidoreductase activity, acting on the CH-OH group of donors, NAD or NADP as acceptor"/>
    <property type="evidence" value="ECO:0007669"/>
    <property type="project" value="InterPro"/>
</dbReference>
<evidence type="ECO:0000313" key="5">
    <source>
        <dbReference type="Proteomes" id="UP000006038"/>
    </source>
</evidence>
<evidence type="ECO:0000256" key="3">
    <source>
        <dbReference type="ARBA" id="ARBA00023002"/>
    </source>
</evidence>
<dbReference type="Gramene" id="OB09G10370.1">
    <property type="protein sequence ID" value="OB09G10370.1"/>
    <property type="gene ID" value="OB09G10370"/>
</dbReference>
<accession>J3MVK9</accession>
<dbReference type="SUPFAM" id="SSF50129">
    <property type="entry name" value="GroES-like"/>
    <property type="match status" value="1"/>
</dbReference>
<dbReference type="PANTHER" id="PTHR42683">
    <property type="entry name" value="ALDEHYDE REDUCTASE"/>
    <property type="match status" value="1"/>
</dbReference>
<organism evidence="4">
    <name type="scientific">Oryza brachyantha</name>
    <name type="common">malo sina</name>
    <dbReference type="NCBI Taxonomy" id="4533"/>
    <lineage>
        <taxon>Eukaryota</taxon>
        <taxon>Viridiplantae</taxon>
        <taxon>Streptophyta</taxon>
        <taxon>Embryophyta</taxon>
        <taxon>Tracheophyta</taxon>
        <taxon>Spermatophyta</taxon>
        <taxon>Magnoliopsida</taxon>
        <taxon>Liliopsida</taxon>
        <taxon>Poales</taxon>
        <taxon>Poaceae</taxon>
        <taxon>BOP clade</taxon>
        <taxon>Oryzoideae</taxon>
        <taxon>Oryzeae</taxon>
        <taxon>Oryzinae</taxon>
        <taxon>Oryza</taxon>
    </lineage>
</organism>
<reference evidence="4" key="2">
    <citation type="submission" date="2013-04" db="UniProtKB">
        <authorList>
            <consortium name="EnsemblPlants"/>
        </authorList>
    </citation>
    <scope>IDENTIFICATION</scope>
</reference>
<keyword evidence="2" id="KW-0862">Zinc</keyword>
<name>J3MVK9_ORYBR</name>
<dbReference type="eggNOG" id="KOG0023">
    <property type="taxonomic scope" value="Eukaryota"/>
</dbReference>
<dbReference type="STRING" id="4533.J3MVK9"/>
<dbReference type="GO" id="GO:0046872">
    <property type="term" value="F:metal ion binding"/>
    <property type="evidence" value="ECO:0007669"/>
    <property type="project" value="UniProtKB-KW"/>
</dbReference>
<dbReference type="HOGENOM" id="CLU_2214021_0_0_1"/>
<evidence type="ECO:0000256" key="2">
    <source>
        <dbReference type="ARBA" id="ARBA00022833"/>
    </source>
</evidence>
<dbReference type="InterPro" id="IPR011032">
    <property type="entry name" value="GroES-like_sf"/>
</dbReference>
<proteinExistence type="predicted"/>
<keyword evidence="5" id="KW-1185">Reference proteome</keyword>
<dbReference type="AlphaFoldDB" id="J3MVK9"/>
<dbReference type="Proteomes" id="UP000006038">
    <property type="component" value="Chromosome 9"/>
</dbReference>
<keyword evidence="3" id="KW-0560">Oxidoreductase</keyword>